<dbReference type="InterPro" id="IPR002177">
    <property type="entry name" value="DPS_DNA-bd"/>
</dbReference>
<dbReference type="Gene3D" id="1.20.1260.10">
    <property type="match status" value="1"/>
</dbReference>
<reference evidence="3" key="1">
    <citation type="submission" date="2016-04" db="EMBL/GenBank/DDBJ databases">
        <authorList>
            <person name="Evans L.H."/>
            <person name="Alamgir A."/>
            <person name="Owens N."/>
            <person name="Weber N.D."/>
            <person name="Virtaneva K."/>
            <person name="Barbian K."/>
            <person name="Babar A."/>
            <person name="Rosenke K."/>
        </authorList>
    </citation>
    <scope>NUCLEOTIDE SEQUENCE</scope>
    <source>
        <strain evidence="3">86</strain>
    </source>
</reference>
<organism evidence="3">
    <name type="scientific">uncultured Alphaproteobacteria bacterium</name>
    <dbReference type="NCBI Taxonomy" id="91750"/>
    <lineage>
        <taxon>Bacteria</taxon>
        <taxon>Pseudomonadati</taxon>
        <taxon>Pseudomonadota</taxon>
        <taxon>Alphaproteobacteria</taxon>
        <taxon>environmental samples</taxon>
    </lineage>
</organism>
<evidence type="ECO:0000259" key="2">
    <source>
        <dbReference type="Pfam" id="PF00210"/>
    </source>
</evidence>
<name>A0A212ITK0_9PROT</name>
<proteinExistence type="inferred from homology"/>
<dbReference type="AlphaFoldDB" id="A0A212ITK0"/>
<dbReference type="PANTHER" id="PTHR42932:SF3">
    <property type="entry name" value="DNA PROTECTION DURING STARVATION PROTEIN"/>
    <property type="match status" value="1"/>
</dbReference>
<gene>
    <name evidence="3" type="ORF">KL86APRO_10006</name>
</gene>
<dbReference type="SUPFAM" id="SSF47240">
    <property type="entry name" value="Ferritin-like"/>
    <property type="match status" value="1"/>
</dbReference>
<dbReference type="EMBL" id="FLUO01000001">
    <property type="protein sequence ID" value="SBV90512.1"/>
    <property type="molecule type" value="Genomic_DNA"/>
</dbReference>
<dbReference type="PANTHER" id="PTHR42932">
    <property type="entry name" value="GENERAL STRESS PROTEIN 20U"/>
    <property type="match status" value="1"/>
</dbReference>
<comment type="similarity">
    <text evidence="1">Belongs to the Dps family.</text>
</comment>
<dbReference type="InterPro" id="IPR012347">
    <property type="entry name" value="Ferritin-like"/>
</dbReference>
<dbReference type="InterPro" id="IPR008331">
    <property type="entry name" value="Ferritin_DPS_dom"/>
</dbReference>
<accession>A0A212ITK0</accession>
<feature type="domain" description="Ferritin/DPS" evidence="2">
    <location>
        <begin position="19"/>
        <end position="151"/>
    </location>
</feature>
<evidence type="ECO:0000256" key="1">
    <source>
        <dbReference type="ARBA" id="ARBA00009497"/>
    </source>
</evidence>
<evidence type="ECO:0000313" key="3">
    <source>
        <dbReference type="EMBL" id="SBV90512.1"/>
    </source>
</evidence>
<sequence length="199" mass="21237">MLLRSTRSARDAPAIALVQLNVLLATAIDLQAQLRQARWNVREPGVVRLNAVFERAAIDVGHHADRIAERISGTGGRAAGTIRTVAKRSVLSPYPAETRDIAQNVAATSAALVVYAASLRDATDASRGRGDFVTAEMLGTSLANVERDLGWIAQAYQLACGDAPARPLSATDAAETSVRSRIEDWVNGEITTSAYLGQR</sequence>
<dbReference type="InterPro" id="IPR009078">
    <property type="entry name" value="Ferritin-like_SF"/>
</dbReference>
<dbReference type="Pfam" id="PF00210">
    <property type="entry name" value="Ferritin"/>
    <property type="match status" value="1"/>
</dbReference>
<protein>
    <recommendedName>
        <fullName evidence="2">Ferritin/DPS domain-containing protein</fullName>
    </recommendedName>
</protein>
<dbReference type="GO" id="GO:0008199">
    <property type="term" value="F:ferric iron binding"/>
    <property type="evidence" value="ECO:0007669"/>
    <property type="project" value="InterPro"/>
</dbReference>